<organism evidence="2 3">
    <name type="scientific">Pseudomonas putida ND6</name>
    <dbReference type="NCBI Taxonomy" id="231023"/>
    <lineage>
        <taxon>Bacteria</taxon>
        <taxon>Pseudomonadati</taxon>
        <taxon>Pseudomonadota</taxon>
        <taxon>Gammaproteobacteria</taxon>
        <taxon>Pseudomonadales</taxon>
        <taxon>Pseudomonadaceae</taxon>
        <taxon>Pseudomonas</taxon>
    </lineage>
</organism>
<evidence type="ECO:0000256" key="1">
    <source>
        <dbReference type="SAM" id="MobiDB-lite"/>
    </source>
</evidence>
<dbReference type="EMBL" id="CP003588">
    <property type="protein sequence ID" value="AFK66946.1"/>
    <property type="molecule type" value="Genomic_DNA"/>
</dbReference>
<dbReference type="Proteomes" id="UP000005268">
    <property type="component" value="Chromosome"/>
</dbReference>
<proteinExistence type="predicted"/>
<protein>
    <submittedName>
        <fullName evidence="2">Uncharacterized protein</fullName>
    </submittedName>
</protein>
<name>I3UN75_PSEPU</name>
<dbReference type="AlphaFoldDB" id="I3UN75"/>
<dbReference type="HOGENOM" id="CLU_3256610_0_0_6"/>
<reference evidence="2 3" key="1">
    <citation type="journal article" date="2012" name="J. Bacteriol.">
        <title>Complete Genome Sequence of the Naphthalene-Degrading Pseudomonas putida Strain ND6.</title>
        <authorList>
            <person name="Li S."/>
            <person name="Zhao H."/>
            <person name="Li Y."/>
            <person name="Niu S."/>
            <person name="Cai B."/>
        </authorList>
    </citation>
    <scope>NUCLEOTIDE SEQUENCE [LARGE SCALE GENOMIC DNA]</scope>
    <source>
        <strain evidence="2 3">ND6</strain>
    </source>
</reference>
<evidence type="ECO:0000313" key="3">
    <source>
        <dbReference type="Proteomes" id="UP000005268"/>
    </source>
</evidence>
<feature type="region of interest" description="Disordered" evidence="1">
    <location>
        <begin position="1"/>
        <end position="27"/>
    </location>
</feature>
<evidence type="ECO:0000313" key="2">
    <source>
        <dbReference type="EMBL" id="AFK66946.1"/>
    </source>
</evidence>
<gene>
    <name evidence="2" type="ORF">YSA_00315</name>
</gene>
<dbReference type="KEGG" id="ppi:YSA_00315"/>
<feature type="compositionally biased region" description="Polar residues" evidence="1">
    <location>
        <begin position="11"/>
        <end position="26"/>
    </location>
</feature>
<sequence>MKLAALDAQAGNRQQLHSISQNTGSTKGKLKRFEGGMCHILC</sequence>
<accession>I3UN75</accession>